<sequence>MAVPSPVRFAAMPSATRRPRGRRGLTLVEVLVATVLLALFLAALAPMLSAAALLRRQQELIAEATNLAQLEIEEIRRSWSAIENRGLGSRQNIGGLVPTAMRDRLVPLPRPCVLSEVEYEGCQYPEAVPPGALPLTASENYPFNSDGYEVSSPDPSGEGPDDLYLYDVNREPPDSPRSAGFTMAGVRGSRTYRVQVFWGYAPGSATPAVALDDPQWYRQEVVRVVVRLYLAGKDGDLPVDGDGNPTRLTRAVRPLITSRSEEVADTRSAANDPQTPPVFSPLAPLVVLSADIARSYQ</sequence>
<dbReference type="InParanoid" id="Q7ND48"/>
<dbReference type="AlphaFoldDB" id="Q7ND48"/>
<dbReference type="Pfam" id="PF07963">
    <property type="entry name" value="N_methyl"/>
    <property type="match status" value="1"/>
</dbReference>
<dbReference type="STRING" id="251221.gene:10761907"/>
<protein>
    <submittedName>
        <fullName evidence="2">Gll4388 protein</fullName>
    </submittedName>
</protein>
<accession>Q7ND48</accession>
<dbReference type="EMBL" id="BA000045">
    <property type="protein sequence ID" value="BAC92329.1"/>
    <property type="molecule type" value="Genomic_DNA"/>
</dbReference>
<dbReference type="EnsemblBacteria" id="BAC92329">
    <property type="protein sequence ID" value="BAC92329"/>
    <property type="gene ID" value="BAC92329"/>
</dbReference>
<reference evidence="2 3" key="2">
    <citation type="journal article" date="2003" name="DNA Res.">
        <title>Complete genome structure of Gloeobacter violaceus PCC 7421, a cyanobacterium that lacks thylakoids (supplement).</title>
        <authorList>
            <person name="Nakamura Y."/>
            <person name="Kaneko T."/>
            <person name="Sato S."/>
            <person name="Mimuro M."/>
            <person name="Miyashita H."/>
            <person name="Tsuchiya T."/>
            <person name="Sasamoto S."/>
            <person name="Watanabe A."/>
            <person name="Kawashima K."/>
            <person name="Kishida Y."/>
            <person name="Kiyokawa C."/>
            <person name="Kohara M."/>
            <person name="Matsumoto M."/>
            <person name="Matsuno A."/>
            <person name="Nakazaki N."/>
            <person name="Shimpo S."/>
            <person name="Takeuchi C."/>
            <person name="Yamada M."/>
            <person name="Tabata S."/>
        </authorList>
    </citation>
    <scope>NUCLEOTIDE SEQUENCE [LARGE SCALE GENOMIC DNA]</scope>
    <source>
        <strain evidence="3">ATCC 29082 / PCC 7421</strain>
    </source>
</reference>
<keyword evidence="3" id="KW-1185">Reference proteome</keyword>
<reference evidence="2 3" key="1">
    <citation type="journal article" date="2003" name="DNA Res.">
        <title>Complete genome structure of Gloeobacter violaceus PCC 7421, a cyanobacterium that lacks thylakoids.</title>
        <authorList>
            <person name="Nakamura Y."/>
            <person name="Kaneko T."/>
            <person name="Sato S."/>
            <person name="Mimuro M."/>
            <person name="Miyashita H."/>
            <person name="Tsuchiya T."/>
            <person name="Sasamoto S."/>
            <person name="Watanabe A."/>
            <person name="Kawashima K."/>
            <person name="Kishida Y."/>
            <person name="Kiyokawa C."/>
            <person name="Kohara M."/>
            <person name="Matsumoto M."/>
            <person name="Matsuno A."/>
            <person name="Nakazaki N."/>
            <person name="Shimpo S."/>
            <person name="Takeuchi C."/>
            <person name="Yamada M."/>
            <person name="Tabata S."/>
        </authorList>
    </citation>
    <scope>NUCLEOTIDE SEQUENCE [LARGE SCALE GENOMIC DNA]</scope>
    <source>
        <strain evidence="3">ATCC 29082 / PCC 7421</strain>
    </source>
</reference>
<dbReference type="NCBIfam" id="TIGR02532">
    <property type="entry name" value="IV_pilin_GFxxxE"/>
    <property type="match status" value="1"/>
</dbReference>
<organism evidence="2 3">
    <name type="scientific">Gloeobacter violaceus (strain ATCC 29082 / PCC 7421)</name>
    <dbReference type="NCBI Taxonomy" id="251221"/>
    <lineage>
        <taxon>Bacteria</taxon>
        <taxon>Bacillati</taxon>
        <taxon>Cyanobacteriota</taxon>
        <taxon>Cyanophyceae</taxon>
        <taxon>Gloeobacterales</taxon>
        <taxon>Gloeobacteraceae</taxon>
        <taxon>Gloeobacter</taxon>
    </lineage>
</organism>
<feature type="region of interest" description="Disordered" evidence="1">
    <location>
        <begin position="258"/>
        <end position="278"/>
    </location>
</feature>
<evidence type="ECO:0000256" key="1">
    <source>
        <dbReference type="SAM" id="MobiDB-lite"/>
    </source>
</evidence>
<dbReference type="OrthoDB" id="9823604at2"/>
<proteinExistence type="predicted"/>
<gene>
    <name evidence="2" type="ordered locus">gll4388</name>
</gene>
<evidence type="ECO:0000313" key="2">
    <source>
        <dbReference type="EMBL" id="BAC92329.1"/>
    </source>
</evidence>
<dbReference type="PROSITE" id="PS00409">
    <property type="entry name" value="PROKAR_NTER_METHYL"/>
    <property type="match status" value="1"/>
</dbReference>
<name>Q7ND48_GLOVI</name>
<dbReference type="HOGENOM" id="CLU_936157_0_0_3"/>
<dbReference type="InterPro" id="IPR012902">
    <property type="entry name" value="N_methyl_site"/>
</dbReference>
<evidence type="ECO:0000313" key="3">
    <source>
        <dbReference type="Proteomes" id="UP000000557"/>
    </source>
</evidence>
<dbReference type="Proteomes" id="UP000000557">
    <property type="component" value="Chromosome"/>
</dbReference>
<dbReference type="KEGG" id="gvi:gll4388"/>